<reference evidence="1 2" key="1">
    <citation type="journal article" date="2018" name="Syst. Appl. Microbiol.">
        <title>Abditibacterium utsteinense sp. nov., the first cultivated member of candidate phylum FBP, isolated from ice-free Antarctic soil samples.</title>
        <authorList>
            <person name="Tahon G."/>
            <person name="Tytgat B."/>
            <person name="Lebbe L."/>
            <person name="Carlier A."/>
            <person name="Willems A."/>
        </authorList>
    </citation>
    <scope>NUCLEOTIDE SEQUENCE [LARGE SCALE GENOMIC DNA]</scope>
    <source>
        <strain evidence="1 2">LMG 29911</strain>
    </source>
</reference>
<accession>A0A2S8SNM2</accession>
<evidence type="ECO:0000313" key="1">
    <source>
        <dbReference type="EMBL" id="PQV62394.1"/>
    </source>
</evidence>
<organism evidence="1 2">
    <name type="scientific">Abditibacterium utsteinense</name>
    <dbReference type="NCBI Taxonomy" id="1960156"/>
    <lineage>
        <taxon>Bacteria</taxon>
        <taxon>Pseudomonadati</taxon>
        <taxon>Abditibacteriota</taxon>
        <taxon>Abditibacteriia</taxon>
        <taxon>Abditibacteriales</taxon>
        <taxon>Abditibacteriaceae</taxon>
        <taxon>Abditibacterium</taxon>
    </lineage>
</organism>
<dbReference type="Proteomes" id="UP000237684">
    <property type="component" value="Unassembled WGS sequence"/>
</dbReference>
<evidence type="ECO:0000313" key="2">
    <source>
        <dbReference type="Proteomes" id="UP000237684"/>
    </source>
</evidence>
<keyword evidence="2" id="KW-1185">Reference proteome</keyword>
<dbReference type="EMBL" id="NIGF01000041">
    <property type="protein sequence ID" value="PQV62394.1"/>
    <property type="molecule type" value="Genomic_DNA"/>
</dbReference>
<name>A0A2S8SNM2_9BACT</name>
<proteinExistence type="predicted"/>
<dbReference type="AlphaFoldDB" id="A0A2S8SNM2"/>
<dbReference type="RefSeq" id="WP_157947776.1">
    <property type="nucleotide sequence ID" value="NZ_NIGF01000041.1"/>
</dbReference>
<protein>
    <submittedName>
        <fullName evidence="1">Uncharacterized protein</fullName>
    </submittedName>
</protein>
<comment type="caution">
    <text evidence="1">The sequence shown here is derived from an EMBL/GenBank/DDBJ whole genome shotgun (WGS) entry which is preliminary data.</text>
</comment>
<sequence length="53" mass="5996">MITSRYQNALLIFSFAHGVEQGETETANGAPSHGIKAHRISERKLFNVIERRL</sequence>
<dbReference type="InParanoid" id="A0A2S8SNM2"/>
<gene>
    <name evidence="1" type="ORF">B1R32_1414</name>
</gene>